<dbReference type="eggNOG" id="ENOG502S5M9">
    <property type="taxonomic scope" value="Eukaryota"/>
</dbReference>
<comment type="caution">
    <text evidence="3">The sequence shown here is derived from an EMBL/GenBank/DDBJ whole genome shotgun (WGS) entry which is preliminary data.</text>
</comment>
<protein>
    <submittedName>
        <fullName evidence="3">Uncharacterized protein</fullName>
    </submittedName>
</protein>
<sequence>MWWFFLLERYGTVLPERELQSPIELFLDAGGRTGESGKLQPQKCCHSRGCVAQPGRMWLVRAIAFGASAFDGDNLSQLSLGRERDCVATGRRSTPVDLISQDEPYISPSPASLRAGSIRQRRFTIVALGPQHQGGQSGTASSPRDLPSSEIHGRAASASCSQCTKAFCLTSGISFCRDATEENVQTLCFQRDSNKDRVIVWGFILGTAGLLGWAALKRVNELREGKRAADAARTGAGRGNYNPVTTPN</sequence>
<name>A0A066XBG4_COLSU</name>
<evidence type="ECO:0000313" key="4">
    <source>
        <dbReference type="Proteomes" id="UP000027238"/>
    </source>
</evidence>
<keyword evidence="2" id="KW-0812">Transmembrane</keyword>
<dbReference type="Proteomes" id="UP000027238">
    <property type="component" value="Unassembled WGS sequence"/>
</dbReference>
<dbReference type="EMBL" id="JMSE01000950">
    <property type="protein sequence ID" value="KDN66257.1"/>
    <property type="molecule type" value="Genomic_DNA"/>
</dbReference>
<gene>
    <name evidence="3" type="ORF">CSUB01_06772</name>
</gene>
<evidence type="ECO:0000256" key="2">
    <source>
        <dbReference type="SAM" id="Phobius"/>
    </source>
</evidence>
<accession>A0A066XBG4</accession>
<keyword evidence="2" id="KW-0472">Membrane</keyword>
<evidence type="ECO:0000256" key="1">
    <source>
        <dbReference type="SAM" id="MobiDB-lite"/>
    </source>
</evidence>
<evidence type="ECO:0000313" key="3">
    <source>
        <dbReference type="EMBL" id="KDN66257.1"/>
    </source>
</evidence>
<feature type="region of interest" description="Disordered" evidence="1">
    <location>
        <begin position="226"/>
        <end position="248"/>
    </location>
</feature>
<dbReference type="AlphaFoldDB" id="A0A066XBG4"/>
<proteinExistence type="predicted"/>
<reference evidence="4" key="1">
    <citation type="journal article" date="2014" name="Genome Announc.">
        <title>Draft genome sequence of Colletotrichum sublineola, a destructive pathogen of cultivated sorghum.</title>
        <authorList>
            <person name="Baroncelli R."/>
            <person name="Sanz-Martin J.M."/>
            <person name="Rech G.E."/>
            <person name="Sukno S.A."/>
            <person name="Thon M.R."/>
        </authorList>
    </citation>
    <scope>NUCLEOTIDE SEQUENCE [LARGE SCALE GENOMIC DNA]</scope>
    <source>
        <strain evidence="4">TX430BB</strain>
    </source>
</reference>
<dbReference type="PANTHER" id="PTHR36854">
    <property type="entry name" value="CHROMOSOME 9, WHOLE GENOME SHOTGUN SEQUENCE"/>
    <property type="match status" value="1"/>
</dbReference>
<organism evidence="3 4">
    <name type="scientific">Colletotrichum sublineola</name>
    <name type="common">Sorghum anthracnose fungus</name>
    <dbReference type="NCBI Taxonomy" id="1173701"/>
    <lineage>
        <taxon>Eukaryota</taxon>
        <taxon>Fungi</taxon>
        <taxon>Dikarya</taxon>
        <taxon>Ascomycota</taxon>
        <taxon>Pezizomycotina</taxon>
        <taxon>Sordariomycetes</taxon>
        <taxon>Hypocreomycetidae</taxon>
        <taxon>Glomerellales</taxon>
        <taxon>Glomerellaceae</taxon>
        <taxon>Colletotrichum</taxon>
        <taxon>Colletotrichum graminicola species complex</taxon>
    </lineage>
</organism>
<feature type="region of interest" description="Disordered" evidence="1">
    <location>
        <begin position="129"/>
        <end position="150"/>
    </location>
</feature>
<feature type="transmembrane region" description="Helical" evidence="2">
    <location>
        <begin position="198"/>
        <end position="216"/>
    </location>
</feature>
<dbReference type="HOGENOM" id="CLU_1120116_0_0_1"/>
<dbReference type="OrthoDB" id="2142503at2759"/>
<keyword evidence="4" id="KW-1185">Reference proteome</keyword>
<keyword evidence="2" id="KW-1133">Transmembrane helix</keyword>
<dbReference type="PANTHER" id="PTHR36854:SF1">
    <property type="entry name" value="TRANSMEMBRANE PROTEIN"/>
    <property type="match status" value="1"/>
</dbReference>